<evidence type="ECO:0000256" key="5">
    <source>
        <dbReference type="ARBA" id="ARBA00022553"/>
    </source>
</evidence>
<evidence type="ECO:0000256" key="7">
    <source>
        <dbReference type="ARBA" id="ARBA00022741"/>
    </source>
</evidence>
<evidence type="ECO:0000256" key="3">
    <source>
        <dbReference type="ARBA" id="ARBA00012438"/>
    </source>
</evidence>
<dbReference type="SMART" id="SM00387">
    <property type="entry name" value="HATPase_c"/>
    <property type="match status" value="1"/>
</dbReference>
<gene>
    <name evidence="16" type="ORF">ADM90_18850</name>
</gene>
<dbReference type="AlphaFoldDB" id="A0A0M9DIC7"/>
<dbReference type="SUPFAM" id="SSF55874">
    <property type="entry name" value="ATPase domain of HSP90 chaperone/DNA topoisomerase II/histidine kinase"/>
    <property type="match status" value="1"/>
</dbReference>
<organism evidence="16 17">
    <name type="scientific">Lysinibacillus macroides</name>
    <dbReference type="NCBI Taxonomy" id="33935"/>
    <lineage>
        <taxon>Bacteria</taxon>
        <taxon>Bacillati</taxon>
        <taxon>Bacillota</taxon>
        <taxon>Bacilli</taxon>
        <taxon>Bacillales</taxon>
        <taxon>Bacillaceae</taxon>
        <taxon>Lysinibacillus</taxon>
    </lineage>
</organism>
<dbReference type="CDD" id="cd00082">
    <property type="entry name" value="HisKA"/>
    <property type="match status" value="1"/>
</dbReference>
<evidence type="ECO:0000259" key="14">
    <source>
        <dbReference type="PROSITE" id="PS50112"/>
    </source>
</evidence>
<evidence type="ECO:0000313" key="16">
    <source>
        <dbReference type="EMBL" id="KOY81203.1"/>
    </source>
</evidence>
<dbReference type="Gene3D" id="3.30.565.10">
    <property type="entry name" value="Histidine kinase-like ATPase, C-terminal domain"/>
    <property type="match status" value="1"/>
</dbReference>
<comment type="subcellular location">
    <subcellularLocation>
        <location evidence="2">Cell membrane</location>
        <topology evidence="2">Multi-pass membrane protein</topology>
    </subcellularLocation>
</comment>
<dbReference type="InterPro" id="IPR005467">
    <property type="entry name" value="His_kinase_dom"/>
</dbReference>
<keyword evidence="12" id="KW-0812">Transmembrane</keyword>
<dbReference type="PROSITE" id="PS50112">
    <property type="entry name" value="PAS"/>
    <property type="match status" value="1"/>
</dbReference>
<dbReference type="InterPro" id="IPR003594">
    <property type="entry name" value="HATPase_dom"/>
</dbReference>
<dbReference type="Pfam" id="PF00512">
    <property type="entry name" value="HisKA"/>
    <property type="match status" value="1"/>
</dbReference>
<dbReference type="PANTHER" id="PTHR45453:SF1">
    <property type="entry name" value="PHOSPHATE REGULON SENSOR PROTEIN PHOR"/>
    <property type="match status" value="1"/>
</dbReference>
<dbReference type="EMBL" id="LGCI01000010">
    <property type="protein sequence ID" value="KOY81203.1"/>
    <property type="molecule type" value="Genomic_DNA"/>
</dbReference>
<dbReference type="Pfam" id="PF08448">
    <property type="entry name" value="PAS_4"/>
    <property type="match status" value="1"/>
</dbReference>
<evidence type="ECO:0000256" key="4">
    <source>
        <dbReference type="ARBA" id="ARBA00022475"/>
    </source>
</evidence>
<keyword evidence="17" id="KW-1185">Reference proteome</keyword>
<keyword evidence="5" id="KW-0597">Phosphoprotein</keyword>
<accession>A0A0M9DIC7</accession>
<feature type="domain" description="PAS" evidence="14">
    <location>
        <begin position="170"/>
        <end position="215"/>
    </location>
</feature>
<dbReference type="OrthoDB" id="9813151at2"/>
<dbReference type="EC" id="2.7.13.3" evidence="3"/>
<evidence type="ECO:0000256" key="8">
    <source>
        <dbReference type="ARBA" id="ARBA00022777"/>
    </source>
</evidence>
<dbReference type="InterPro" id="IPR036890">
    <property type="entry name" value="HATPase_C_sf"/>
</dbReference>
<dbReference type="Pfam" id="PF02518">
    <property type="entry name" value="HATPase_c"/>
    <property type="match status" value="1"/>
</dbReference>
<dbReference type="SUPFAM" id="SSF55785">
    <property type="entry name" value="PYP-like sensor domain (PAS domain)"/>
    <property type="match status" value="1"/>
</dbReference>
<dbReference type="FunFam" id="1.10.287.130:FF:000008">
    <property type="entry name" value="Two-component sensor histidine kinase"/>
    <property type="match status" value="1"/>
</dbReference>
<dbReference type="PROSITE" id="PS50109">
    <property type="entry name" value="HIS_KIN"/>
    <property type="match status" value="1"/>
</dbReference>
<keyword evidence="8 16" id="KW-0418">Kinase</keyword>
<keyword evidence="7" id="KW-0547">Nucleotide-binding</keyword>
<dbReference type="InterPro" id="IPR035965">
    <property type="entry name" value="PAS-like_dom_sf"/>
</dbReference>
<dbReference type="Proteomes" id="UP000037977">
    <property type="component" value="Unassembled WGS sequence"/>
</dbReference>
<keyword evidence="4" id="KW-1003">Cell membrane</keyword>
<evidence type="ECO:0000259" key="15">
    <source>
        <dbReference type="PROSITE" id="PS50885"/>
    </source>
</evidence>
<dbReference type="NCBIfam" id="TIGR00229">
    <property type="entry name" value="sensory_box"/>
    <property type="match status" value="1"/>
</dbReference>
<feature type="domain" description="Histidine kinase" evidence="13">
    <location>
        <begin position="295"/>
        <end position="512"/>
    </location>
</feature>
<dbReference type="PATRIC" id="fig|33935.3.peg.2585"/>
<dbReference type="InterPro" id="IPR050351">
    <property type="entry name" value="BphY/WalK/GraS-like"/>
</dbReference>
<dbReference type="FunFam" id="3.30.565.10:FF:000006">
    <property type="entry name" value="Sensor histidine kinase WalK"/>
    <property type="match status" value="1"/>
</dbReference>
<dbReference type="RefSeq" id="WP_053996446.1">
    <property type="nucleotide sequence ID" value="NZ_CP065643.1"/>
</dbReference>
<keyword evidence="11 12" id="KW-0472">Membrane</keyword>
<evidence type="ECO:0000313" key="17">
    <source>
        <dbReference type="Proteomes" id="UP000037977"/>
    </source>
</evidence>
<dbReference type="NCBIfam" id="NF046044">
    <property type="entry name" value="PnpS"/>
    <property type="match status" value="1"/>
</dbReference>
<keyword evidence="9" id="KW-0067">ATP-binding</keyword>
<comment type="caution">
    <text evidence="16">The sequence shown here is derived from an EMBL/GenBank/DDBJ whole genome shotgun (WGS) entry which is preliminary data.</text>
</comment>
<dbReference type="Gene3D" id="3.30.450.20">
    <property type="entry name" value="PAS domain"/>
    <property type="match status" value="1"/>
</dbReference>
<dbReference type="GO" id="GO:0005524">
    <property type="term" value="F:ATP binding"/>
    <property type="evidence" value="ECO:0007669"/>
    <property type="project" value="UniProtKB-KW"/>
</dbReference>
<dbReference type="GO" id="GO:0005886">
    <property type="term" value="C:plasma membrane"/>
    <property type="evidence" value="ECO:0007669"/>
    <property type="project" value="UniProtKB-SubCell"/>
</dbReference>
<keyword evidence="6" id="KW-0808">Transferase</keyword>
<dbReference type="InterPro" id="IPR003660">
    <property type="entry name" value="HAMP_dom"/>
</dbReference>
<dbReference type="PANTHER" id="PTHR45453">
    <property type="entry name" value="PHOSPHATE REGULON SENSOR PROTEIN PHOR"/>
    <property type="match status" value="1"/>
</dbReference>
<dbReference type="GO" id="GO:0016036">
    <property type="term" value="P:cellular response to phosphate starvation"/>
    <property type="evidence" value="ECO:0007669"/>
    <property type="project" value="TreeGrafter"/>
</dbReference>
<dbReference type="GO" id="GO:0004721">
    <property type="term" value="F:phosphoprotein phosphatase activity"/>
    <property type="evidence" value="ECO:0007669"/>
    <property type="project" value="TreeGrafter"/>
</dbReference>
<reference evidence="16 17" key="1">
    <citation type="submission" date="2015-07" db="EMBL/GenBank/DDBJ databases">
        <title>Genome sequencing project for genomic taxonomy and phylogenomics of Bacillus-like bacteria.</title>
        <authorList>
            <person name="Liu B."/>
            <person name="Wang J."/>
            <person name="Zhu Y."/>
            <person name="Liu G."/>
            <person name="Chen Q."/>
            <person name="Chen Z."/>
            <person name="Che J."/>
            <person name="Ge C."/>
            <person name="Shi H."/>
            <person name="Pan Z."/>
            <person name="Liu X."/>
        </authorList>
    </citation>
    <scope>NUCLEOTIDE SEQUENCE [LARGE SCALE GENOMIC DNA]</scope>
    <source>
        <strain evidence="16 17">DSM 54</strain>
    </source>
</reference>
<evidence type="ECO:0000256" key="10">
    <source>
        <dbReference type="ARBA" id="ARBA00023012"/>
    </source>
</evidence>
<evidence type="ECO:0000256" key="1">
    <source>
        <dbReference type="ARBA" id="ARBA00000085"/>
    </source>
</evidence>
<dbReference type="GO" id="GO:0000155">
    <property type="term" value="F:phosphorelay sensor kinase activity"/>
    <property type="evidence" value="ECO:0007669"/>
    <property type="project" value="InterPro"/>
</dbReference>
<keyword evidence="12" id="KW-1133">Transmembrane helix</keyword>
<dbReference type="InterPro" id="IPR013656">
    <property type="entry name" value="PAS_4"/>
</dbReference>
<dbReference type="SUPFAM" id="SSF47384">
    <property type="entry name" value="Homodimeric domain of signal transducing histidine kinase"/>
    <property type="match status" value="1"/>
</dbReference>
<evidence type="ECO:0000259" key="13">
    <source>
        <dbReference type="PROSITE" id="PS50109"/>
    </source>
</evidence>
<dbReference type="InterPro" id="IPR003661">
    <property type="entry name" value="HisK_dim/P_dom"/>
</dbReference>
<protein>
    <recommendedName>
        <fullName evidence="3">histidine kinase</fullName>
        <ecNumber evidence="3">2.7.13.3</ecNumber>
    </recommendedName>
</protein>
<dbReference type="SMART" id="SM00091">
    <property type="entry name" value="PAS"/>
    <property type="match status" value="1"/>
</dbReference>
<name>A0A0M9DIC7_9BACI</name>
<dbReference type="SMART" id="SM00388">
    <property type="entry name" value="HisKA"/>
    <property type="match status" value="1"/>
</dbReference>
<evidence type="ECO:0000256" key="9">
    <source>
        <dbReference type="ARBA" id="ARBA00022840"/>
    </source>
</evidence>
<evidence type="ECO:0000256" key="6">
    <source>
        <dbReference type="ARBA" id="ARBA00022679"/>
    </source>
</evidence>
<feature type="transmembrane region" description="Helical" evidence="12">
    <location>
        <begin position="12"/>
        <end position="34"/>
    </location>
</feature>
<sequence>MKSMSNRLFLTFMLLIGTILAVLMIVIGQLFPIYMKQYNEQERLQREASMRQVMDERKIELSKADQEALYAAQNVEHKESLLTSARTRLYMILALLFAITLTLIAIISRYMIRDFTAPIDNATETALELAKGNYRARAHENEHERMSPLSHSINILARNLQDITAIREVEEERLKTLIENMGSSLLMIGREGNISIVNRVFLERFGMQLDDVQGKVFRTIGLPQSLEQFIDHVFLTEMPYRQQIKMEVQQELYHKEVYGAPVIGDHGRWLGVVIVMHDITELVRLEQIRKDFVANVSHELRTPITSIKGFSETLLDGAYKDEKMLISFLEIIYKESNRLQMLIQDLLELSKIEQHGFTVNIMPMGLQDVLIRGAELTAPRLDEKNMSFHVDIERDVEVMGDANRIIQIVTNLITNAITYSLENTTVSIRLKENETYGIIEIEDQGIGIEKHEIARVFERFYRVDRARSRNSGGTGLGLAIVKHLIEAHHGRIQVESEVGVGTKMIVMIPKKLTNPLHA</sequence>
<dbReference type="InterPro" id="IPR036097">
    <property type="entry name" value="HisK_dim/P_sf"/>
</dbReference>
<dbReference type="PRINTS" id="PR00344">
    <property type="entry name" value="BCTRLSENSOR"/>
</dbReference>
<evidence type="ECO:0000256" key="12">
    <source>
        <dbReference type="SAM" id="Phobius"/>
    </source>
</evidence>
<comment type="catalytic activity">
    <reaction evidence="1">
        <text>ATP + protein L-histidine = ADP + protein N-phospho-L-histidine.</text>
        <dbReference type="EC" id="2.7.13.3"/>
    </reaction>
</comment>
<feature type="transmembrane region" description="Helical" evidence="12">
    <location>
        <begin position="89"/>
        <end position="112"/>
    </location>
</feature>
<dbReference type="InterPro" id="IPR004358">
    <property type="entry name" value="Sig_transdc_His_kin-like_C"/>
</dbReference>
<dbReference type="PROSITE" id="PS50885">
    <property type="entry name" value="HAMP"/>
    <property type="match status" value="1"/>
</dbReference>
<proteinExistence type="predicted"/>
<feature type="domain" description="HAMP" evidence="15">
    <location>
        <begin position="113"/>
        <end position="165"/>
    </location>
</feature>
<dbReference type="Gene3D" id="6.10.340.10">
    <property type="match status" value="1"/>
</dbReference>
<dbReference type="STRING" id="33935.ADM90_18850"/>
<evidence type="ECO:0000256" key="11">
    <source>
        <dbReference type="ARBA" id="ARBA00023136"/>
    </source>
</evidence>
<dbReference type="InterPro" id="IPR000014">
    <property type="entry name" value="PAS"/>
</dbReference>
<dbReference type="CDD" id="cd00075">
    <property type="entry name" value="HATPase"/>
    <property type="match status" value="1"/>
</dbReference>
<keyword evidence="10" id="KW-0902">Two-component regulatory system</keyword>
<evidence type="ECO:0000256" key="2">
    <source>
        <dbReference type="ARBA" id="ARBA00004651"/>
    </source>
</evidence>
<dbReference type="Gene3D" id="1.10.287.130">
    <property type="match status" value="1"/>
</dbReference>